<evidence type="ECO:0000256" key="4">
    <source>
        <dbReference type="ARBA" id="ARBA00022837"/>
    </source>
</evidence>
<evidence type="ECO:0000256" key="2">
    <source>
        <dbReference type="ARBA" id="ARBA00022481"/>
    </source>
</evidence>
<dbReference type="PROSITE" id="PS50222">
    <property type="entry name" value="EF_HAND_2"/>
    <property type="match status" value="4"/>
</dbReference>
<dbReference type="PROSITE" id="PS00018">
    <property type="entry name" value="EF_HAND_1"/>
    <property type="match status" value="3"/>
</dbReference>
<sequence length="169" mass="19808">MASFYKGIMSKKGKRYHRALTQQKRQEIKEVFMLFDTDNSGTIDPKELNVAMRTLGFEATEHEINRMIVEFDNDGNGALDYYEFVDMMTAKIGERNSKKELMKAFQIIDKDNVGKISVSDIQRISRELGENFSEKEIQMMVEHADFDHDGEVDVEEFLRMMRRTSYGYF</sequence>
<comment type="caution">
    <text evidence="6">The sequence shown here is derived from an EMBL/GenBank/DDBJ whole genome shotgun (WGS) entry which is preliminary data.</text>
</comment>
<keyword evidence="3" id="KW-0677">Repeat</keyword>
<dbReference type="Gene3D" id="1.10.238.10">
    <property type="entry name" value="EF-hand"/>
    <property type="match status" value="2"/>
</dbReference>
<dbReference type="InterPro" id="IPR050230">
    <property type="entry name" value="CALM/Myosin/TropC-like"/>
</dbReference>
<name>A0ABD2ZHR7_9GENT</name>
<dbReference type="PANTHER" id="PTHR23048:SF59">
    <property type="entry name" value="EF-HAND SUPERFAMILY PROTEIN"/>
    <property type="match status" value="1"/>
</dbReference>
<comment type="similarity">
    <text evidence="1">Belongs to the calmodulin family.</text>
</comment>
<dbReference type="InterPro" id="IPR011992">
    <property type="entry name" value="EF-hand-dom_pair"/>
</dbReference>
<dbReference type="CDD" id="cd00051">
    <property type="entry name" value="EFh"/>
    <property type="match status" value="2"/>
</dbReference>
<reference evidence="6 7" key="1">
    <citation type="submission" date="2024-11" db="EMBL/GenBank/DDBJ databases">
        <title>A near-complete genome assembly of Cinchona calisaya.</title>
        <authorList>
            <person name="Lian D.C."/>
            <person name="Zhao X.W."/>
            <person name="Wei L."/>
        </authorList>
    </citation>
    <scope>NUCLEOTIDE SEQUENCE [LARGE SCALE GENOMIC DNA]</scope>
    <source>
        <tissue evidence="6">Nenye</tissue>
    </source>
</reference>
<dbReference type="FunFam" id="1.10.238.10:FF:000001">
    <property type="entry name" value="Calmodulin 1"/>
    <property type="match status" value="1"/>
</dbReference>
<dbReference type="AlphaFoldDB" id="A0ABD2ZHR7"/>
<dbReference type="SUPFAM" id="SSF47473">
    <property type="entry name" value="EF-hand"/>
    <property type="match status" value="1"/>
</dbReference>
<protein>
    <recommendedName>
        <fullName evidence="5">EF-hand domain-containing protein</fullName>
    </recommendedName>
</protein>
<evidence type="ECO:0000313" key="7">
    <source>
        <dbReference type="Proteomes" id="UP001630127"/>
    </source>
</evidence>
<feature type="domain" description="EF-hand" evidence="5">
    <location>
        <begin position="23"/>
        <end position="58"/>
    </location>
</feature>
<feature type="domain" description="EF-hand" evidence="5">
    <location>
        <begin position="96"/>
        <end position="131"/>
    </location>
</feature>
<evidence type="ECO:0000256" key="3">
    <source>
        <dbReference type="ARBA" id="ARBA00022737"/>
    </source>
</evidence>
<proteinExistence type="inferred from homology"/>
<evidence type="ECO:0000313" key="6">
    <source>
        <dbReference type="EMBL" id="KAL3518644.1"/>
    </source>
</evidence>
<keyword evidence="4" id="KW-0106">Calcium</keyword>
<evidence type="ECO:0000256" key="1">
    <source>
        <dbReference type="ARBA" id="ARBA00009763"/>
    </source>
</evidence>
<accession>A0ABD2ZHR7</accession>
<dbReference type="InterPro" id="IPR002048">
    <property type="entry name" value="EF_hand_dom"/>
</dbReference>
<gene>
    <name evidence="6" type="ORF">ACH5RR_021233</name>
</gene>
<dbReference type="Proteomes" id="UP001630127">
    <property type="component" value="Unassembled WGS sequence"/>
</dbReference>
<dbReference type="PANTHER" id="PTHR23048">
    <property type="entry name" value="MYOSIN LIGHT CHAIN 1, 3"/>
    <property type="match status" value="1"/>
</dbReference>
<dbReference type="SMART" id="SM00054">
    <property type="entry name" value="EFh"/>
    <property type="match status" value="4"/>
</dbReference>
<keyword evidence="2" id="KW-0488">Methylation</keyword>
<dbReference type="InterPro" id="IPR018247">
    <property type="entry name" value="EF_Hand_1_Ca_BS"/>
</dbReference>
<dbReference type="Pfam" id="PF13499">
    <property type="entry name" value="EF-hand_7"/>
    <property type="match status" value="2"/>
</dbReference>
<evidence type="ECO:0000259" key="5">
    <source>
        <dbReference type="PROSITE" id="PS50222"/>
    </source>
</evidence>
<organism evidence="6 7">
    <name type="scientific">Cinchona calisaya</name>
    <dbReference type="NCBI Taxonomy" id="153742"/>
    <lineage>
        <taxon>Eukaryota</taxon>
        <taxon>Viridiplantae</taxon>
        <taxon>Streptophyta</taxon>
        <taxon>Embryophyta</taxon>
        <taxon>Tracheophyta</taxon>
        <taxon>Spermatophyta</taxon>
        <taxon>Magnoliopsida</taxon>
        <taxon>eudicotyledons</taxon>
        <taxon>Gunneridae</taxon>
        <taxon>Pentapetalae</taxon>
        <taxon>asterids</taxon>
        <taxon>lamiids</taxon>
        <taxon>Gentianales</taxon>
        <taxon>Rubiaceae</taxon>
        <taxon>Cinchonoideae</taxon>
        <taxon>Cinchoneae</taxon>
        <taxon>Cinchona</taxon>
    </lineage>
</organism>
<feature type="domain" description="EF-hand" evidence="5">
    <location>
        <begin position="59"/>
        <end position="94"/>
    </location>
</feature>
<feature type="domain" description="EF-hand" evidence="5">
    <location>
        <begin position="132"/>
        <end position="167"/>
    </location>
</feature>
<keyword evidence="7" id="KW-1185">Reference proteome</keyword>
<dbReference type="EMBL" id="JBJUIK010000009">
    <property type="protein sequence ID" value="KAL3518644.1"/>
    <property type="molecule type" value="Genomic_DNA"/>
</dbReference>